<dbReference type="PANTHER" id="PTHR31527">
    <property type="entry name" value="RE64534P"/>
    <property type="match status" value="1"/>
</dbReference>
<dbReference type="PANTHER" id="PTHR31527:SF0">
    <property type="entry name" value="RE64534P"/>
    <property type="match status" value="1"/>
</dbReference>
<protein>
    <recommendedName>
        <fullName evidence="1">DUF1989 domain-containing protein</fullName>
    </recommendedName>
</protein>
<sequence>MRQDVLLEPRSYTASEVEVGESLRITVVDGQQVPDIVLWAREDAGERLSPTASQLLNGSHLMVPGCVLYSHRASGLARVDACTAGAGVIVGGSCSAPLNYARFGIPDTPNCRSNLLAAGAPYGVEEADVQHIYCPFMTIRRDDDGSYVIDLPEAEPGDYVELAALVDLVVLTSNCPQERTPTNAFNPSRLHLWVGPSDASRPTLDAIVAEAAHA</sequence>
<name>A0A840I9W9_9ACTN</name>
<organism evidence="2 3">
    <name type="scientific">Conexibacter arvalis</name>
    <dbReference type="NCBI Taxonomy" id="912552"/>
    <lineage>
        <taxon>Bacteria</taxon>
        <taxon>Bacillati</taxon>
        <taxon>Actinomycetota</taxon>
        <taxon>Thermoleophilia</taxon>
        <taxon>Solirubrobacterales</taxon>
        <taxon>Conexibacteraceae</taxon>
        <taxon>Conexibacter</taxon>
    </lineage>
</organism>
<evidence type="ECO:0000313" key="3">
    <source>
        <dbReference type="Proteomes" id="UP000585272"/>
    </source>
</evidence>
<feature type="domain" description="DUF1989" evidence="1">
    <location>
        <begin position="7"/>
        <end position="169"/>
    </location>
</feature>
<gene>
    <name evidence="2" type="ORF">BDZ31_000975</name>
</gene>
<dbReference type="Proteomes" id="UP000585272">
    <property type="component" value="Unassembled WGS sequence"/>
</dbReference>
<evidence type="ECO:0000259" key="1">
    <source>
        <dbReference type="Pfam" id="PF09347"/>
    </source>
</evidence>
<accession>A0A840I9W9</accession>
<dbReference type="AlphaFoldDB" id="A0A840I9W9"/>
<dbReference type="RefSeq" id="WP_183339537.1">
    <property type="nucleotide sequence ID" value="NZ_JACHNU010000001.1"/>
</dbReference>
<reference evidence="2 3" key="1">
    <citation type="submission" date="2020-08" db="EMBL/GenBank/DDBJ databases">
        <title>Genomic Encyclopedia of Archaeal and Bacterial Type Strains, Phase II (KMG-II): from individual species to whole genera.</title>
        <authorList>
            <person name="Goeker M."/>
        </authorList>
    </citation>
    <scope>NUCLEOTIDE SEQUENCE [LARGE SCALE GENOMIC DNA]</scope>
    <source>
        <strain evidence="2 3">DSM 23288</strain>
    </source>
</reference>
<dbReference type="InterPro" id="IPR018959">
    <property type="entry name" value="DUF1989"/>
</dbReference>
<dbReference type="Pfam" id="PF09347">
    <property type="entry name" value="DUF1989"/>
    <property type="match status" value="1"/>
</dbReference>
<proteinExistence type="predicted"/>
<keyword evidence="3" id="KW-1185">Reference proteome</keyword>
<dbReference type="EMBL" id="JACHNU010000001">
    <property type="protein sequence ID" value="MBB4661402.1"/>
    <property type="molecule type" value="Genomic_DNA"/>
</dbReference>
<evidence type="ECO:0000313" key="2">
    <source>
        <dbReference type="EMBL" id="MBB4661402.1"/>
    </source>
</evidence>
<comment type="caution">
    <text evidence="2">The sequence shown here is derived from an EMBL/GenBank/DDBJ whole genome shotgun (WGS) entry which is preliminary data.</text>
</comment>